<name>A0AAV4P992_9ARAC</name>
<evidence type="ECO:0000313" key="2">
    <source>
        <dbReference type="Proteomes" id="UP001054837"/>
    </source>
</evidence>
<accession>A0AAV4P992</accession>
<dbReference type="EMBL" id="BPLQ01002526">
    <property type="protein sequence ID" value="GIX93631.1"/>
    <property type="molecule type" value="Genomic_DNA"/>
</dbReference>
<dbReference type="AlphaFoldDB" id="A0AAV4P992"/>
<organism evidence="1 2">
    <name type="scientific">Caerostris darwini</name>
    <dbReference type="NCBI Taxonomy" id="1538125"/>
    <lineage>
        <taxon>Eukaryota</taxon>
        <taxon>Metazoa</taxon>
        <taxon>Ecdysozoa</taxon>
        <taxon>Arthropoda</taxon>
        <taxon>Chelicerata</taxon>
        <taxon>Arachnida</taxon>
        <taxon>Araneae</taxon>
        <taxon>Araneomorphae</taxon>
        <taxon>Entelegynae</taxon>
        <taxon>Araneoidea</taxon>
        <taxon>Araneidae</taxon>
        <taxon>Caerostris</taxon>
    </lineage>
</organism>
<reference evidence="1 2" key="1">
    <citation type="submission" date="2021-06" db="EMBL/GenBank/DDBJ databases">
        <title>Caerostris darwini draft genome.</title>
        <authorList>
            <person name="Kono N."/>
            <person name="Arakawa K."/>
        </authorList>
    </citation>
    <scope>NUCLEOTIDE SEQUENCE [LARGE SCALE GENOMIC DNA]</scope>
</reference>
<proteinExistence type="predicted"/>
<keyword evidence="2" id="KW-1185">Reference proteome</keyword>
<protein>
    <submittedName>
        <fullName evidence="1">Uncharacterized protein</fullName>
    </submittedName>
</protein>
<sequence>MPCNGLKIKKITNDCAVYQTLVHDTKLLITAINWRMVFLAFVQNKHQAHVYASTCNLNASLSCETIKQCSVYTSKSDKLISTASEKEGSINRASETCVLCQSSSIYR</sequence>
<comment type="caution">
    <text evidence="1">The sequence shown here is derived from an EMBL/GenBank/DDBJ whole genome shotgun (WGS) entry which is preliminary data.</text>
</comment>
<dbReference type="Proteomes" id="UP001054837">
    <property type="component" value="Unassembled WGS sequence"/>
</dbReference>
<gene>
    <name evidence="1" type="ORF">CDAR_15001</name>
</gene>
<evidence type="ECO:0000313" key="1">
    <source>
        <dbReference type="EMBL" id="GIX93631.1"/>
    </source>
</evidence>